<dbReference type="InterPro" id="IPR029039">
    <property type="entry name" value="Flavoprotein-like_sf"/>
</dbReference>
<dbReference type="Proteomes" id="UP000775500">
    <property type="component" value="Unassembled WGS sequence"/>
</dbReference>
<evidence type="ECO:0000313" key="3">
    <source>
        <dbReference type="Proteomes" id="UP000775500"/>
    </source>
</evidence>
<keyword evidence="3" id="KW-1185">Reference proteome</keyword>
<sequence length="168" mass="19024">MKICIYYESLTGNTRQIAEAIQEACPSDVIYCGPYTPQAADLYFIGSWTNKGDCGDMTQTCLKELKNAKIAYFGTCGFGGSDDYYESLFQRMLVHMDSSCEIIGHFYCPGKMPVAIKERYISLLQAHPEDKKLQVSLQNFEDVKDRPDAQDLKDAKTWALKMIQEASR</sequence>
<dbReference type="SUPFAM" id="SSF52218">
    <property type="entry name" value="Flavoproteins"/>
    <property type="match status" value="1"/>
</dbReference>
<evidence type="ECO:0000259" key="1">
    <source>
        <dbReference type="Pfam" id="PF12641"/>
    </source>
</evidence>
<dbReference type="InterPro" id="IPR054633">
    <property type="entry name" value="BilS"/>
</dbReference>
<dbReference type="InterPro" id="IPR008254">
    <property type="entry name" value="Flavodoxin/NO_synth"/>
</dbReference>
<organism evidence="2 3">
    <name type="scientific">Faecalicoccus acidiformans</name>
    <dbReference type="NCBI Taxonomy" id="915173"/>
    <lineage>
        <taxon>Bacteria</taxon>
        <taxon>Bacillati</taxon>
        <taxon>Bacillota</taxon>
        <taxon>Erysipelotrichia</taxon>
        <taxon>Erysipelotrichales</taxon>
        <taxon>Erysipelotrichaceae</taxon>
        <taxon>Faecalicoccus</taxon>
    </lineage>
</organism>
<name>A0ABS2FR15_9FIRM</name>
<dbReference type="EMBL" id="JACJLU010000008">
    <property type="protein sequence ID" value="MBM6831805.1"/>
    <property type="molecule type" value="Genomic_DNA"/>
</dbReference>
<protein>
    <submittedName>
        <fullName evidence="2">Flavodoxin</fullName>
    </submittedName>
</protein>
<dbReference type="Gene3D" id="3.40.50.360">
    <property type="match status" value="1"/>
</dbReference>
<dbReference type="Pfam" id="PF12641">
    <property type="entry name" value="Flavodoxin_3"/>
    <property type="match status" value="1"/>
</dbReference>
<dbReference type="PROSITE" id="PS00201">
    <property type="entry name" value="FLAVODOXIN"/>
    <property type="match status" value="1"/>
</dbReference>
<accession>A0ABS2FR15</accession>
<dbReference type="RefSeq" id="WP_204686046.1">
    <property type="nucleotide sequence ID" value="NZ_JACJLU010000008.1"/>
</dbReference>
<reference evidence="2 3" key="1">
    <citation type="journal article" date="2021" name="Sci. Rep.">
        <title>The distribution of antibiotic resistance genes in chicken gut microbiota commensals.</title>
        <authorList>
            <person name="Juricova H."/>
            <person name="Matiasovicova J."/>
            <person name="Kubasova T."/>
            <person name="Cejkova D."/>
            <person name="Rychlik I."/>
        </authorList>
    </citation>
    <scope>NUCLEOTIDE SEQUENCE [LARGE SCALE GENOMIC DNA]</scope>
    <source>
        <strain evidence="2 3">An423</strain>
    </source>
</reference>
<evidence type="ECO:0000313" key="2">
    <source>
        <dbReference type="EMBL" id="MBM6831805.1"/>
    </source>
</evidence>
<comment type="caution">
    <text evidence="2">The sequence shown here is derived from an EMBL/GenBank/DDBJ whole genome shotgun (WGS) entry which is preliminary data.</text>
</comment>
<proteinExistence type="predicted"/>
<gene>
    <name evidence="2" type="ORF">H5982_06755</name>
</gene>
<feature type="domain" description="Flavodoxin-like" evidence="1">
    <location>
        <begin position="5"/>
        <end position="157"/>
    </location>
</feature>
<dbReference type="NCBIfam" id="NF045594">
    <property type="entry name" value="flavodox_BilS"/>
    <property type="match status" value="1"/>
</dbReference>
<dbReference type="InterPro" id="IPR001226">
    <property type="entry name" value="Flavodoxin_CS"/>
</dbReference>